<dbReference type="GO" id="GO:0003756">
    <property type="term" value="F:protein disulfide isomerase activity"/>
    <property type="evidence" value="ECO:0007669"/>
    <property type="project" value="TreeGrafter"/>
</dbReference>
<feature type="domain" description="ERV/ALR sulfhydryl oxidase" evidence="8">
    <location>
        <begin position="88"/>
        <end position="202"/>
    </location>
</feature>
<evidence type="ECO:0000256" key="4">
    <source>
        <dbReference type="ARBA" id="ARBA00022827"/>
    </source>
</evidence>
<evidence type="ECO:0000313" key="10">
    <source>
        <dbReference type="Proteomes" id="UP001497623"/>
    </source>
</evidence>
<protein>
    <recommendedName>
        <fullName evidence="7">Sulfhydryl oxidase</fullName>
        <ecNumber evidence="7">1.8.3.2</ecNumber>
    </recommendedName>
</protein>
<feature type="non-terminal residue" evidence="9">
    <location>
        <position position="1"/>
    </location>
</feature>
<keyword evidence="3" id="KW-0732">Signal</keyword>
<evidence type="ECO:0000256" key="3">
    <source>
        <dbReference type="ARBA" id="ARBA00022729"/>
    </source>
</evidence>
<dbReference type="AlphaFoldDB" id="A0AAV2PN47"/>
<dbReference type="PANTHER" id="PTHR22897:SF8">
    <property type="entry name" value="SULFHYDRYL OXIDASE"/>
    <property type="match status" value="1"/>
</dbReference>
<evidence type="ECO:0000256" key="5">
    <source>
        <dbReference type="ARBA" id="ARBA00023002"/>
    </source>
</evidence>
<evidence type="ECO:0000256" key="6">
    <source>
        <dbReference type="ARBA" id="ARBA00023157"/>
    </source>
</evidence>
<dbReference type="GO" id="GO:0016971">
    <property type="term" value="F:flavin-dependent sulfhydryl oxidase activity"/>
    <property type="evidence" value="ECO:0007669"/>
    <property type="project" value="InterPro"/>
</dbReference>
<keyword evidence="5 7" id="KW-0560">Oxidoreductase</keyword>
<keyword evidence="10" id="KW-1185">Reference proteome</keyword>
<proteinExistence type="predicted"/>
<dbReference type="InterPro" id="IPR017905">
    <property type="entry name" value="ERV/ALR_sulphydryl_oxidase"/>
</dbReference>
<sequence>DYTMAPAKDHLFGFLGILKKYLKAPLHIHNHTQRFIHAVENNARVENWATATQLQQIFNKTQHSSAATVYLSDWQPSVSCHNIKESHCYTKPWVASCGLWNMFHTMTVSAAADHGGKPLEVIDAIKGFMYNFFFCGDCRYHFLGMYHQTIGTYNKSVDTVDKAILWLWCVHNTVNEAWGHEKGNYWPKHPPFPLPGACHDCWDPPRKSGSEYTNCSALFCRNQQGDDICFSAKSEPMQEQPFPRTYRNFSMLHVLAYLKGVYSGPYLEINSGDKKKLTFRENINC</sequence>
<feature type="non-terminal residue" evidence="9">
    <location>
        <position position="285"/>
    </location>
</feature>
<dbReference type="GO" id="GO:0000139">
    <property type="term" value="C:Golgi membrane"/>
    <property type="evidence" value="ECO:0007669"/>
    <property type="project" value="TreeGrafter"/>
</dbReference>
<evidence type="ECO:0000313" key="9">
    <source>
        <dbReference type="EMBL" id="CAL4060477.1"/>
    </source>
</evidence>
<reference evidence="9 10" key="1">
    <citation type="submission" date="2024-05" db="EMBL/GenBank/DDBJ databases">
        <authorList>
            <person name="Wallberg A."/>
        </authorList>
    </citation>
    <scope>NUCLEOTIDE SEQUENCE [LARGE SCALE GENOMIC DNA]</scope>
</reference>
<comment type="caution">
    <text evidence="9">The sequence shown here is derived from an EMBL/GenBank/DDBJ whole genome shotgun (WGS) entry which is preliminary data.</text>
</comment>
<evidence type="ECO:0000256" key="1">
    <source>
        <dbReference type="ARBA" id="ARBA00001974"/>
    </source>
</evidence>
<dbReference type="InterPro" id="IPR036774">
    <property type="entry name" value="ERV/ALR_sulphydryl_oxid_sf"/>
</dbReference>
<gene>
    <name evidence="9" type="ORF">MNOR_LOCUS1405</name>
</gene>
<dbReference type="Proteomes" id="UP001497623">
    <property type="component" value="Unassembled WGS sequence"/>
</dbReference>
<name>A0AAV2PN47_MEGNR</name>
<dbReference type="EC" id="1.8.3.2" evidence="7"/>
<keyword evidence="4 7" id="KW-0274">FAD</keyword>
<dbReference type="EMBL" id="CAXKWB010000373">
    <property type="protein sequence ID" value="CAL4060477.1"/>
    <property type="molecule type" value="Genomic_DNA"/>
</dbReference>
<accession>A0AAV2PN47</accession>
<organism evidence="9 10">
    <name type="scientific">Meganyctiphanes norvegica</name>
    <name type="common">Northern krill</name>
    <name type="synonym">Thysanopoda norvegica</name>
    <dbReference type="NCBI Taxonomy" id="48144"/>
    <lineage>
        <taxon>Eukaryota</taxon>
        <taxon>Metazoa</taxon>
        <taxon>Ecdysozoa</taxon>
        <taxon>Arthropoda</taxon>
        <taxon>Crustacea</taxon>
        <taxon>Multicrustacea</taxon>
        <taxon>Malacostraca</taxon>
        <taxon>Eumalacostraca</taxon>
        <taxon>Eucarida</taxon>
        <taxon>Euphausiacea</taxon>
        <taxon>Euphausiidae</taxon>
        <taxon>Meganyctiphanes</taxon>
    </lineage>
</organism>
<dbReference type="InterPro" id="IPR039798">
    <property type="entry name" value="Sulfhydryl_oxidase"/>
</dbReference>
<comment type="cofactor">
    <cofactor evidence="1 7">
        <name>FAD</name>
        <dbReference type="ChEBI" id="CHEBI:57692"/>
    </cofactor>
</comment>
<evidence type="ECO:0000256" key="7">
    <source>
        <dbReference type="RuleBase" id="RU371123"/>
    </source>
</evidence>
<dbReference type="GO" id="GO:0006457">
    <property type="term" value="P:protein folding"/>
    <property type="evidence" value="ECO:0007669"/>
    <property type="project" value="TreeGrafter"/>
</dbReference>
<dbReference type="PANTHER" id="PTHR22897">
    <property type="entry name" value="QUIESCIN Q6-RELATED SULFHYDRYL OXIDASE"/>
    <property type="match status" value="1"/>
</dbReference>
<dbReference type="PROSITE" id="PS51324">
    <property type="entry name" value="ERV_ALR"/>
    <property type="match status" value="1"/>
</dbReference>
<dbReference type="Gene3D" id="1.20.120.310">
    <property type="entry name" value="ERV/ALR sulfhydryl oxidase domain"/>
    <property type="match status" value="1"/>
</dbReference>
<evidence type="ECO:0000256" key="2">
    <source>
        <dbReference type="ARBA" id="ARBA00022630"/>
    </source>
</evidence>
<dbReference type="SUPFAM" id="SSF69000">
    <property type="entry name" value="FAD-dependent thiol oxidase"/>
    <property type="match status" value="1"/>
</dbReference>
<evidence type="ECO:0000259" key="8">
    <source>
        <dbReference type="PROSITE" id="PS51324"/>
    </source>
</evidence>
<keyword evidence="2 7" id="KW-0285">Flavoprotein</keyword>
<dbReference type="GO" id="GO:0005615">
    <property type="term" value="C:extracellular space"/>
    <property type="evidence" value="ECO:0007669"/>
    <property type="project" value="TreeGrafter"/>
</dbReference>
<comment type="catalytic activity">
    <reaction evidence="7">
        <text>2 R'C(R)SH + O2 = R'C(R)S-S(R)CR' + H2O2</text>
        <dbReference type="Rhea" id="RHEA:17357"/>
        <dbReference type="ChEBI" id="CHEBI:15379"/>
        <dbReference type="ChEBI" id="CHEBI:16240"/>
        <dbReference type="ChEBI" id="CHEBI:16520"/>
        <dbReference type="ChEBI" id="CHEBI:17412"/>
        <dbReference type="EC" id="1.8.3.2"/>
    </reaction>
</comment>
<keyword evidence="6" id="KW-1015">Disulfide bond</keyword>
<dbReference type="Pfam" id="PF04777">
    <property type="entry name" value="Evr1_Alr"/>
    <property type="match status" value="1"/>
</dbReference>